<dbReference type="InterPro" id="IPR036237">
    <property type="entry name" value="Xyl_isomerase-like_sf"/>
</dbReference>
<evidence type="ECO:0000259" key="1">
    <source>
        <dbReference type="Pfam" id="PF01261"/>
    </source>
</evidence>
<reference evidence="2 3" key="1">
    <citation type="submission" date="2017-10" db="EMBL/GenBank/DDBJ databases">
        <title>Bifidobacterium genomics.</title>
        <authorList>
            <person name="Lugli G.A."/>
            <person name="Milani C."/>
            <person name="Mancabelli L."/>
        </authorList>
    </citation>
    <scope>NUCLEOTIDE SEQUENCE [LARGE SCALE GENOMIC DNA]</scope>
    <source>
        <strain evidence="2 3">1460B</strain>
    </source>
</reference>
<dbReference type="RefSeq" id="WP_101432928.1">
    <property type="nucleotide sequence ID" value="NZ_PCHJ01000017.1"/>
</dbReference>
<dbReference type="PANTHER" id="PTHR12110">
    <property type="entry name" value="HYDROXYPYRUVATE ISOMERASE"/>
    <property type="match status" value="1"/>
</dbReference>
<sequence length="289" mass="32750">MKIALDPTPFHPDLPFLDLPKAVADAGYKYMQLAPHDAFLPFYLHPKADDELVKDFAAALKKAHVELCSLLPVYRTSWPDERERQTAVRNWKRAIEIAALLDVHVINSEFSGIPERYEESEAAFYATMEEILPLLEREGIRINFDPHPYDFVENGIDALRITRGLNSPLVGAVYVAPHTFHYGNNVEGITALAGKRLRTVYISDSYDHHRSHDLRYITNPPGTNARVHQHLKVGDGDVDFKALFAALKKNGFLDREDSIIVSNVFAEDETAHETSVYQRETIERLVAEA</sequence>
<proteinExistence type="predicted"/>
<dbReference type="InterPro" id="IPR013022">
    <property type="entry name" value="Xyl_isomerase-like_TIM-brl"/>
</dbReference>
<evidence type="ECO:0000313" key="2">
    <source>
        <dbReference type="EMBL" id="PKV08477.1"/>
    </source>
</evidence>
<dbReference type="PANTHER" id="PTHR12110:SF21">
    <property type="entry name" value="XYLOSE ISOMERASE-LIKE TIM BARREL DOMAIN-CONTAINING PROTEIN"/>
    <property type="match status" value="1"/>
</dbReference>
<accession>A0A2N3R935</accession>
<name>A0A2N3R935_9BIFI</name>
<protein>
    <submittedName>
        <fullName evidence="2">Protein iolH</fullName>
    </submittedName>
</protein>
<dbReference type="AlphaFoldDB" id="A0A2N3R935"/>
<dbReference type="EMBL" id="PCHJ01000017">
    <property type="protein sequence ID" value="PKV08477.1"/>
    <property type="molecule type" value="Genomic_DNA"/>
</dbReference>
<dbReference type="Gene3D" id="3.20.20.150">
    <property type="entry name" value="Divalent-metal-dependent TIM barrel enzymes"/>
    <property type="match status" value="1"/>
</dbReference>
<dbReference type="SUPFAM" id="SSF51658">
    <property type="entry name" value="Xylose isomerase-like"/>
    <property type="match status" value="1"/>
</dbReference>
<organism evidence="2 3">
    <name type="scientific">Bifidobacterium asteroides</name>
    <dbReference type="NCBI Taxonomy" id="1684"/>
    <lineage>
        <taxon>Bacteria</taxon>
        <taxon>Bacillati</taxon>
        <taxon>Actinomycetota</taxon>
        <taxon>Actinomycetes</taxon>
        <taxon>Bifidobacteriales</taxon>
        <taxon>Bifidobacteriaceae</taxon>
        <taxon>Bifidobacterium</taxon>
    </lineage>
</organism>
<gene>
    <name evidence="2" type="ORF">CQR44_1436</name>
</gene>
<feature type="domain" description="Xylose isomerase-like TIM barrel" evidence="1">
    <location>
        <begin position="21"/>
        <end position="268"/>
    </location>
</feature>
<comment type="caution">
    <text evidence="2">The sequence shown here is derived from an EMBL/GenBank/DDBJ whole genome shotgun (WGS) entry which is preliminary data.</text>
</comment>
<dbReference type="InterPro" id="IPR050312">
    <property type="entry name" value="IolE/XylAMocC-like"/>
</dbReference>
<dbReference type="Proteomes" id="UP000233731">
    <property type="component" value="Unassembled WGS sequence"/>
</dbReference>
<dbReference type="Pfam" id="PF01261">
    <property type="entry name" value="AP_endonuc_2"/>
    <property type="match status" value="1"/>
</dbReference>
<evidence type="ECO:0000313" key="3">
    <source>
        <dbReference type="Proteomes" id="UP000233731"/>
    </source>
</evidence>